<keyword evidence="5 8" id="KW-0489">Methyltransferase</keyword>
<evidence type="ECO:0000256" key="6">
    <source>
        <dbReference type="ARBA" id="ARBA00022679"/>
    </source>
</evidence>
<keyword evidence="6 8" id="KW-0808">Transferase</keyword>
<dbReference type="NCBIfam" id="TIGR00095">
    <property type="entry name" value="16S rRNA (guanine(966)-N(2))-methyltransferase RsmD"/>
    <property type="match status" value="1"/>
</dbReference>
<organism evidence="9 10">
    <name type="scientific">Ostreibacterium oceani</name>
    <dbReference type="NCBI Taxonomy" id="2654998"/>
    <lineage>
        <taxon>Bacteria</taxon>
        <taxon>Pseudomonadati</taxon>
        <taxon>Pseudomonadota</taxon>
        <taxon>Gammaproteobacteria</taxon>
        <taxon>Cardiobacteriales</taxon>
        <taxon>Ostreibacteriaceae</taxon>
        <taxon>Ostreibacterium</taxon>
    </lineage>
</organism>
<protein>
    <recommendedName>
        <fullName evidence="4 8">Ribosomal RNA small subunit methyltransferase D</fullName>
        <ecNumber evidence="3 8">2.1.1.171</ecNumber>
    </recommendedName>
</protein>
<dbReference type="InParanoid" id="A0A6N7EVK1"/>
<dbReference type="PIRSF" id="PIRSF004553">
    <property type="entry name" value="CHP00095"/>
    <property type="match status" value="1"/>
</dbReference>
<accession>A0A6N7EVK1</accession>
<dbReference type="FunCoup" id="A0A6N7EVK1">
    <property type="interactions" value="301"/>
</dbReference>
<dbReference type="PANTHER" id="PTHR43542:SF1">
    <property type="entry name" value="METHYLTRANSFERASE"/>
    <property type="match status" value="1"/>
</dbReference>
<reference evidence="9 10" key="1">
    <citation type="submission" date="2019-10" db="EMBL/GenBank/DDBJ databases">
        <title>Cardiobacteriales fam. a chemoheterotrophic member of the order Cardiobacteriales, and proposal of Cardiobacteriales fam. nov.</title>
        <authorList>
            <person name="Wang C."/>
        </authorList>
    </citation>
    <scope>NUCLEOTIDE SEQUENCE [LARGE SCALE GENOMIC DNA]</scope>
    <source>
        <strain evidence="9 10">ML27</strain>
    </source>
</reference>
<dbReference type="InterPro" id="IPR002052">
    <property type="entry name" value="DNA_methylase_N6_adenine_CS"/>
</dbReference>
<dbReference type="SUPFAM" id="SSF53335">
    <property type="entry name" value="S-adenosyl-L-methionine-dependent methyltransferases"/>
    <property type="match status" value="1"/>
</dbReference>
<dbReference type="InterPro" id="IPR004398">
    <property type="entry name" value="RNA_MeTrfase_RsmD"/>
</dbReference>
<dbReference type="InterPro" id="IPR029063">
    <property type="entry name" value="SAM-dependent_MTases_sf"/>
</dbReference>
<dbReference type="PANTHER" id="PTHR43542">
    <property type="entry name" value="METHYLTRANSFERASE"/>
    <property type="match status" value="1"/>
</dbReference>
<gene>
    <name evidence="9" type="primary">rsmD</name>
    <name evidence="9" type="ORF">GCU85_04515</name>
</gene>
<evidence type="ECO:0000256" key="2">
    <source>
        <dbReference type="ARBA" id="ARBA00005269"/>
    </source>
</evidence>
<name>A0A6N7EVK1_9GAMM</name>
<evidence type="ECO:0000256" key="8">
    <source>
        <dbReference type="PIRNR" id="PIRNR004553"/>
    </source>
</evidence>
<dbReference type="GO" id="GO:0052913">
    <property type="term" value="F:16S rRNA (guanine(966)-N(2))-methyltransferase activity"/>
    <property type="evidence" value="ECO:0007669"/>
    <property type="project" value="UniProtKB-EC"/>
</dbReference>
<comment type="similarity">
    <text evidence="2 8">Belongs to the methyltransferase superfamily. RsmD family.</text>
</comment>
<comment type="function">
    <text evidence="1 8">Specifically methylates the guanine in position 966 of 16S rRNA in the assembled 30S particle.</text>
</comment>
<dbReference type="GO" id="GO:0003676">
    <property type="term" value="F:nucleic acid binding"/>
    <property type="evidence" value="ECO:0007669"/>
    <property type="project" value="InterPro"/>
</dbReference>
<evidence type="ECO:0000256" key="1">
    <source>
        <dbReference type="ARBA" id="ARBA00002649"/>
    </source>
</evidence>
<dbReference type="EC" id="2.1.1.171" evidence="3 8"/>
<evidence type="ECO:0000313" key="9">
    <source>
        <dbReference type="EMBL" id="MPV85993.1"/>
    </source>
</evidence>
<dbReference type="RefSeq" id="WP_152809810.1">
    <property type="nucleotide sequence ID" value="NZ_WHNW01000004.1"/>
</dbReference>
<dbReference type="Proteomes" id="UP000471298">
    <property type="component" value="Unassembled WGS sequence"/>
</dbReference>
<dbReference type="PROSITE" id="PS00092">
    <property type="entry name" value="N6_MTASE"/>
    <property type="match status" value="1"/>
</dbReference>
<keyword evidence="8" id="KW-0949">S-adenosyl-L-methionine</keyword>
<proteinExistence type="inferred from homology"/>
<dbReference type="EMBL" id="WHNW01000004">
    <property type="protein sequence ID" value="MPV85993.1"/>
    <property type="molecule type" value="Genomic_DNA"/>
</dbReference>
<comment type="catalytic activity">
    <reaction evidence="7 8">
        <text>guanosine(966) in 16S rRNA + S-adenosyl-L-methionine = N(2)-methylguanosine(966) in 16S rRNA + S-adenosyl-L-homocysteine + H(+)</text>
        <dbReference type="Rhea" id="RHEA:23548"/>
        <dbReference type="Rhea" id="RHEA-COMP:10211"/>
        <dbReference type="Rhea" id="RHEA-COMP:10212"/>
        <dbReference type="ChEBI" id="CHEBI:15378"/>
        <dbReference type="ChEBI" id="CHEBI:57856"/>
        <dbReference type="ChEBI" id="CHEBI:59789"/>
        <dbReference type="ChEBI" id="CHEBI:74269"/>
        <dbReference type="ChEBI" id="CHEBI:74481"/>
        <dbReference type="EC" id="2.1.1.171"/>
    </reaction>
</comment>
<sequence>MSNRRFSRRNSPARNTVKVMAGELRGRAIPFASADGLRPTGSRVRETLFNWLAPVIEGSRCLDLFAGSGVLGIEAISRGAAWVTLVESHRPTAQQLATVLSDLSIQNAQIIQADFQRFLASHPVDYDVVFLDPPYAKRYLSRVLLGLQDLQKNKPRYIFIEDNQPIESLMAALPDYQLMRAKQAGAIYYGLLVLNRDTL</sequence>
<evidence type="ECO:0000256" key="5">
    <source>
        <dbReference type="ARBA" id="ARBA00022603"/>
    </source>
</evidence>
<dbReference type="CDD" id="cd02440">
    <property type="entry name" value="AdoMet_MTases"/>
    <property type="match status" value="1"/>
</dbReference>
<evidence type="ECO:0000256" key="3">
    <source>
        <dbReference type="ARBA" id="ARBA00012141"/>
    </source>
</evidence>
<comment type="caution">
    <text evidence="9">The sequence shown here is derived from an EMBL/GenBank/DDBJ whole genome shotgun (WGS) entry which is preliminary data.</text>
</comment>
<evidence type="ECO:0000256" key="7">
    <source>
        <dbReference type="ARBA" id="ARBA00048326"/>
    </source>
</evidence>
<evidence type="ECO:0000313" key="10">
    <source>
        <dbReference type="Proteomes" id="UP000471298"/>
    </source>
</evidence>
<dbReference type="AlphaFoldDB" id="A0A6N7EVK1"/>
<dbReference type="Gene3D" id="3.40.50.150">
    <property type="entry name" value="Vaccinia Virus protein VP39"/>
    <property type="match status" value="1"/>
</dbReference>
<keyword evidence="10" id="KW-1185">Reference proteome</keyword>
<dbReference type="Pfam" id="PF03602">
    <property type="entry name" value="Cons_hypoth95"/>
    <property type="match status" value="1"/>
</dbReference>
<evidence type="ECO:0000256" key="4">
    <source>
        <dbReference type="ARBA" id="ARBA00013682"/>
    </source>
</evidence>
<keyword evidence="8" id="KW-0698">rRNA processing</keyword>